<dbReference type="EMBL" id="JBHSFZ010000058">
    <property type="protein sequence ID" value="MFC4595677.1"/>
    <property type="molecule type" value="Genomic_DNA"/>
</dbReference>
<dbReference type="InterPro" id="IPR029045">
    <property type="entry name" value="ClpP/crotonase-like_dom_sf"/>
</dbReference>
<evidence type="ECO:0000256" key="3">
    <source>
        <dbReference type="ARBA" id="ARBA00023140"/>
    </source>
</evidence>
<dbReference type="InterPro" id="IPR014748">
    <property type="entry name" value="Enoyl-CoA_hydra_C"/>
</dbReference>
<sequence length="266" mass="27830">MTDSGGISFSIEDGVAHIVLDRPDSGNAIDLPLARSLLTAAIRCDMDDAVRCIGLRGRGRLFCAGGDVHLMGGAGDKRAELLSEFIATLHAAVQRLARAPKPLVTLINGPAAGAGFSLSMLGDVAIGARSVHFTAAYGALGLTSDGGLSWLLPRLLGLRKAQDILTNRRIMADEADAIGLVSRIVDDSALMDEGLKIAAKLADAPVAAVGAARALLIDSFETGLEVHLDRELRSMVVAAGRHESEEGLRALLEKRPAHFRGGRSVA</sequence>
<comment type="caution">
    <text evidence="5">The sequence shown here is derived from an EMBL/GenBank/DDBJ whole genome shotgun (WGS) entry which is preliminary data.</text>
</comment>
<dbReference type="RefSeq" id="WP_380806152.1">
    <property type="nucleotide sequence ID" value="NZ_JBHSFZ010000058.1"/>
</dbReference>
<dbReference type="PANTHER" id="PTHR43684">
    <property type="match status" value="1"/>
</dbReference>
<comment type="subcellular location">
    <subcellularLocation>
        <location evidence="1">Peroxisome</location>
    </subcellularLocation>
</comment>
<keyword evidence="6" id="KW-1185">Reference proteome</keyword>
<evidence type="ECO:0000256" key="1">
    <source>
        <dbReference type="ARBA" id="ARBA00004275"/>
    </source>
</evidence>
<keyword evidence="4" id="KW-0413">Isomerase</keyword>
<evidence type="ECO:0000256" key="2">
    <source>
        <dbReference type="ARBA" id="ARBA00005254"/>
    </source>
</evidence>
<dbReference type="PANTHER" id="PTHR43684:SF1">
    <property type="entry name" value="ENOYL-COA DELTA ISOMERASE 2"/>
    <property type="match status" value="1"/>
</dbReference>
<gene>
    <name evidence="5" type="ORF">ACFO3E_16060</name>
</gene>
<organism evidence="5 6">
    <name type="scientific">Sphingobium tyrosinilyticum</name>
    <dbReference type="NCBI Taxonomy" id="2715436"/>
    <lineage>
        <taxon>Bacteria</taxon>
        <taxon>Pseudomonadati</taxon>
        <taxon>Pseudomonadota</taxon>
        <taxon>Alphaproteobacteria</taxon>
        <taxon>Sphingomonadales</taxon>
        <taxon>Sphingomonadaceae</taxon>
        <taxon>Sphingobium</taxon>
    </lineage>
</organism>
<dbReference type="CDD" id="cd06558">
    <property type="entry name" value="crotonase-like"/>
    <property type="match status" value="1"/>
</dbReference>
<proteinExistence type="inferred from homology"/>
<evidence type="ECO:0000313" key="6">
    <source>
        <dbReference type="Proteomes" id="UP001595957"/>
    </source>
</evidence>
<protein>
    <submittedName>
        <fullName evidence="5">Enoyl-CoA hydratase/isomerase family protein</fullName>
    </submittedName>
</protein>
<dbReference type="Gene3D" id="3.90.226.10">
    <property type="entry name" value="2-enoyl-CoA Hydratase, Chain A, domain 1"/>
    <property type="match status" value="1"/>
</dbReference>
<name>A0ABV9F247_9SPHN</name>
<dbReference type="InterPro" id="IPR051053">
    <property type="entry name" value="ECH/Chromodomain_protein"/>
</dbReference>
<dbReference type="SUPFAM" id="SSF52096">
    <property type="entry name" value="ClpP/crotonase"/>
    <property type="match status" value="1"/>
</dbReference>
<evidence type="ECO:0000256" key="4">
    <source>
        <dbReference type="ARBA" id="ARBA00023235"/>
    </source>
</evidence>
<reference evidence="6" key="1">
    <citation type="journal article" date="2019" name="Int. J. Syst. Evol. Microbiol.">
        <title>The Global Catalogue of Microorganisms (GCM) 10K type strain sequencing project: providing services to taxonomists for standard genome sequencing and annotation.</title>
        <authorList>
            <consortium name="The Broad Institute Genomics Platform"/>
            <consortium name="The Broad Institute Genome Sequencing Center for Infectious Disease"/>
            <person name="Wu L."/>
            <person name="Ma J."/>
        </authorList>
    </citation>
    <scope>NUCLEOTIDE SEQUENCE [LARGE SCALE GENOMIC DNA]</scope>
    <source>
        <strain evidence="6">NBRC 103632</strain>
    </source>
</reference>
<dbReference type="Pfam" id="PF00378">
    <property type="entry name" value="ECH_1"/>
    <property type="match status" value="1"/>
</dbReference>
<dbReference type="InterPro" id="IPR001753">
    <property type="entry name" value="Enoyl-CoA_hydra/iso"/>
</dbReference>
<keyword evidence="3" id="KW-0576">Peroxisome</keyword>
<dbReference type="Proteomes" id="UP001595957">
    <property type="component" value="Unassembled WGS sequence"/>
</dbReference>
<evidence type="ECO:0000313" key="5">
    <source>
        <dbReference type="EMBL" id="MFC4595677.1"/>
    </source>
</evidence>
<comment type="similarity">
    <text evidence="2">Belongs to the enoyl-CoA hydratase/isomerase family.</text>
</comment>
<accession>A0ABV9F247</accession>
<dbReference type="Gene3D" id="1.10.12.10">
    <property type="entry name" value="Lyase 2-enoyl-coa Hydratase, Chain A, domain 2"/>
    <property type="match status" value="1"/>
</dbReference>